<comment type="cofactor">
    <cofactor evidence="2">
        <name>Mg(2+)</name>
        <dbReference type="ChEBI" id="CHEBI:18420"/>
    </cofactor>
</comment>
<dbReference type="RefSeq" id="XP_028887212.1">
    <property type="nucleotide sequence ID" value="XM_029021790.1"/>
</dbReference>
<dbReference type="InterPro" id="IPR001352">
    <property type="entry name" value="RNase_HII/HIII"/>
</dbReference>
<evidence type="ECO:0000256" key="6">
    <source>
        <dbReference type="ARBA" id="ARBA00022759"/>
    </source>
</evidence>
<dbReference type="InterPro" id="IPR023160">
    <property type="entry name" value="RNase_HII_hlx-loop-hlx_cap_dom"/>
</dbReference>
<dbReference type="FunFam" id="1.10.10.460:FF:000001">
    <property type="entry name" value="Ribonuclease"/>
    <property type="match status" value="1"/>
</dbReference>
<keyword evidence="13" id="KW-1185">Reference proteome</keyword>
<dbReference type="GO" id="GO:0004523">
    <property type="term" value="F:RNA-DNA hybrid ribonuclease activity"/>
    <property type="evidence" value="ECO:0007669"/>
    <property type="project" value="UniProtKB-UniRule"/>
</dbReference>
<sequence>MAEPRSTSSKALSGAKRNRTSIEFDVLECMQSMECTENHMVLGIDEAGRGPIMGPMVYTGAMIALHEHDRLVDYCGVNDSKVLGENQRKDVLQKLRELKTFRAFTVVVTPTEIAAAMTGVHGTNLNTLSHNTAISIISNATLEASGMLVAAYIDTVGPPESYQQRLSGRFPHLRVTVSKKAESKFPIVAAASVVAKIERDSHIERLGIDVGSGYPSDPKVMSWVRSHVHRFFLLPRQYDFVRLSWGPVIQLAKNSNICTTLVFEEDTKTKADKRRTASGSSSSSSDGKKQRLLSFAKPPPRRHSVFTHLLKLKNVSSIQDTRHPPFDINN</sequence>
<evidence type="ECO:0000313" key="13">
    <source>
        <dbReference type="Proteomes" id="UP000192257"/>
    </source>
</evidence>
<dbReference type="VEuPathDB" id="TriTrypDB:TM35_000024720"/>
<organism evidence="12 13">
    <name type="scientific">Trypanosoma theileri</name>
    <dbReference type="NCBI Taxonomy" id="67003"/>
    <lineage>
        <taxon>Eukaryota</taxon>
        <taxon>Discoba</taxon>
        <taxon>Euglenozoa</taxon>
        <taxon>Kinetoplastea</taxon>
        <taxon>Metakinetoplastina</taxon>
        <taxon>Trypanosomatida</taxon>
        <taxon>Trypanosomatidae</taxon>
        <taxon>Trypanosoma</taxon>
    </lineage>
</organism>
<evidence type="ECO:0000256" key="3">
    <source>
        <dbReference type="ARBA" id="ARBA00007058"/>
    </source>
</evidence>
<dbReference type="InterPro" id="IPR004649">
    <property type="entry name" value="RNase_H2_suA"/>
</dbReference>
<dbReference type="EC" id="3.1.26.4" evidence="9"/>
<dbReference type="NCBIfam" id="TIGR00729">
    <property type="entry name" value="ribonuclease HII"/>
    <property type="match status" value="1"/>
</dbReference>
<keyword evidence="6 8" id="KW-0255">Endonuclease</keyword>
<dbReference type="GO" id="GO:0046872">
    <property type="term" value="F:metal ion binding"/>
    <property type="evidence" value="ECO:0007669"/>
    <property type="project" value="UniProtKB-KW"/>
</dbReference>
<evidence type="ECO:0000256" key="9">
    <source>
        <dbReference type="RuleBase" id="RU003515"/>
    </source>
</evidence>
<dbReference type="STRING" id="67003.A0A1X0P866"/>
<keyword evidence="5 8" id="KW-0479">Metal-binding</keyword>
<reference evidence="12 13" key="1">
    <citation type="submission" date="2017-03" db="EMBL/GenBank/DDBJ databases">
        <title>An alternative strategy for trypanosome survival in the mammalian bloodstream revealed through genome and transcriptome analysis of the ubiquitous bovine parasite Trypanosoma (Megatrypanum) theileri.</title>
        <authorList>
            <person name="Kelly S."/>
            <person name="Ivens A."/>
            <person name="Mott A."/>
            <person name="O'Neill E."/>
            <person name="Emms D."/>
            <person name="Macleod O."/>
            <person name="Voorheis P."/>
            <person name="Matthews J."/>
            <person name="Matthews K."/>
            <person name="Carrington M."/>
        </authorList>
    </citation>
    <scope>NUCLEOTIDE SEQUENCE [LARGE SCALE GENOMIC DNA]</scope>
    <source>
        <strain evidence="12">Edinburgh</strain>
    </source>
</reference>
<dbReference type="InterPro" id="IPR036397">
    <property type="entry name" value="RNaseH_sf"/>
</dbReference>
<feature type="domain" description="RNase H type-2" evidence="11">
    <location>
        <begin position="39"/>
        <end position="257"/>
    </location>
</feature>
<protein>
    <recommendedName>
        <fullName evidence="9">Ribonuclease</fullName>
        <ecNumber evidence="9">3.1.26.4</ecNumber>
    </recommendedName>
</protein>
<evidence type="ECO:0000256" key="1">
    <source>
        <dbReference type="ARBA" id="ARBA00000077"/>
    </source>
</evidence>
<feature type="region of interest" description="Disordered" evidence="10">
    <location>
        <begin position="269"/>
        <end position="300"/>
    </location>
</feature>
<dbReference type="InterPro" id="IPR012337">
    <property type="entry name" value="RNaseH-like_sf"/>
</dbReference>
<comment type="caution">
    <text evidence="12">The sequence shown here is derived from an EMBL/GenBank/DDBJ whole genome shotgun (WGS) entry which is preliminary data.</text>
</comment>
<proteinExistence type="inferred from homology"/>
<dbReference type="CDD" id="cd07181">
    <property type="entry name" value="RNase_HII_eukaryota_like"/>
    <property type="match status" value="1"/>
</dbReference>
<dbReference type="PROSITE" id="PS51975">
    <property type="entry name" value="RNASE_H_2"/>
    <property type="match status" value="1"/>
</dbReference>
<dbReference type="GeneID" id="39981570"/>
<dbReference type="Pfam" id="PF01351">
    <property type="entry name" value="RNase_HII"/>
    <property type="match status" value="1"/>
</dbReference>
<comment type="function">
    <text evidence="9">Endonuclease that specifically degrades the RNA of RNA-DNA hybrids.</text>
</comment>
<comment type="cofactor">
    <cofactor evidence="8">
        <name>Mn(2+)</name>
        <dbReference type="ChEBI" id="CHEBI:29035"/>
    </cofactor>
    <cofactor evidence="8">
        <name>Mg(2+)</name>
        <dbReference type="ChEBI" id="CHEBI:18420"/>
    </cofactor>
    <text evidence="8">Manganese or magnesium. Binds 1 divalent metal ion per monomer in the absence of substrate. May bind a second metal ion after substrate binding.</text>
</comment>
<dbReference type="Gene3D" id="1.10.10.460">
    <property type="entry name" value="Ribonuclease hii. Domain 2"/>
    <property type="match status" value="1"/>
</dbReference>
<evidence type="ECO:0000256" key="10">
    <source>
        <dbReference type="SAM" id="MobiDB-lite"/>
    </source>
</evidence>
<dbReference type="GO" id="GO:0003723">
    <property type="term" value="F:RNA binding"/>
    <property type="evidence" value="ECO:0007669"/>
    <property type="project" value="UniProtKB-UniRule"/>
</dbReference>
<gene>
    <name evidence="12" type="ORF">TM35_000024720</name>
</gene>
<name>A0A1X0P866_9TRYP</name>
<dbReference type="GO" id="GO:0006298">
    <property type="term" value="P:mismatch repair"/>
    <property type="evidence" value="ECO:0007669"/>
    <property type="project" value="TreeGrafter"/>
</dbReference>
<accession>A0A1X0P866</accession>
<dbReference type="GO" id="GO:0032299">
    <property type="term" value="C:ribonuclease H2 complex"/>
    <property type="evidence" value="ECO:0007669"/>
    <property type="project" value="TreeGrafter"/>
</dbReference>
<comment type="similarity">
    <text evidence="3">Belongs to the RNase HII family. Eukaryotic subfamily.</text>
</comment>
<keyword evidence="4 8" id="KW-0540">Nuclease</keyword>
<feature type="binding site" evidence="8">
    <location>
        <position position="45"/>
    </location>
    <ligand>
        <name>a divalent metal cation</name>
        <dbReference type="ChEBI" id="CHEBI:60240"/>
    </ligand>
</feature>
<comment type="catalytic activity">
    <reaction evidence="1 8 9">
        <text>Endonucleolytic cleavage to 5'-phosphomonoester.</text>
        <dbReference type="EC" id="3.1.26.4"/>
    </reaction>
</comment>
<dbReference type="Proteomes" id="UP000192257">
    <property type="component" value="Unassembled WGS sequence"/>
</dbReference>
<evidence type="ECO:0000256" key="2">
    <source>
        <dbReference type="ARBA" id="ARBA00001946"/>
    </source>
</evidence>
<evidence type="ECO:0000256" key="8">
    <source>
        <dbReference type="PROSITE-ProRule" id="PRU01319"/>
    </source>
</evidence>
<dbReference type="GO" id="GO:0043137">
    <property type="term" value="P:DNA replication, removal of RNA primer"/>
    <property type="evidence" value="ECO:0007669"/>
    <property type="project" value="TreeGrafter"/>
</dbReference>
<keyword evidence="7 8" id="KW-0378">Hydrolase</keyword>
<feature type="binding site" evidence="8">
    <location>
        <position position="154"/>
    </location>
    <ligand>
        <name>a divalent metal cation</name>
        <dbReference type="ChEBI" id="CHEBI:60240"/>
    </ligand>
</feature>
<evidence type="ECO:0000259" key="11">
    <source>
        <dbReference type="PROSITE" id="PS51975"/>
    </source>
</evidence>
<evidence type="ECO:0000256" key="5">
    <source>
        <dbReference type="ARBA" id="ARBA00022723"/>
    </source>
</evidence>
<dbReference type="SUPFAM" id="SSF53098">
    <property type="entry name" value="Ribonuclease H-like"/>
    <property type="match status" value="1"/>
</dbReference>
<evidence type="ECO:0000313" key="12">
    <source>
        <dbReference type="EMBL" id="ORC93146.1"/>
    </source>
</evidence>
<dbReference type="Gene3D" id="3.30.420.10">
    <property type="entry name" value="Ribonuclease H-like superfamily/Ribonuclease H"/>
    <property type="match status" value="1"/>
</dbReference>
<dbReference type="PANTHER" id="PTHR10954">
    <property type="entry name" value="RIBONUCLEASE H2 SUBUNIT A"/>
    <property type="match status" value="1"/>
</dbReference>
<dbReference type="InterPro" id="IPR024567">
    <property type="entry name" value="RNase_HII/HIII_dom"/>
</dbReference>
<evidence type="ECO:0000256" key="7">
    <source>
        <dbReference type="ARBA" id="ARBA00022801"/>
    </source>
</evidence>
<feature type="binding site" evidence="8">
    <location>
        <position position="46"/>
    </location>
    <ligand>
        <name>a divalent metal cation</name>
        <dbReference type="ChEBI" id="CHEBI:60240"/>
    </ligand>
</feature>
<dbReference type="PANTHER" id="PTHR10954:SF7">
    <property type="entry name" value="RIBONUCLEASE H2 SUBUNIT A"/>
    <property type="match status" value="1"/>
</dbReference>
<dbReference type="EMBL" id="NBCO01000002">
    <property type="protein sequence ID" value="ORC93146.1"/>
    <property type="molecule type" value="Genomic_DNA"/>
</dbReference>
<dbReference type="AlphaFoldDB" id="A0A1X0P866"/>
<dbReference type="OrthoDB" id="7462577at2759"/>
<evidence type="ECO:0000256" key="4">
    <source>
        <dbReference type="ARBA" id="ARBA00022722"/>
    </source>
</evidence>